<dbReference type="CDD" id="cd03360">
    <property type="entry name" value="LbH_AT_putative"/>
    <property type="match status" value="1"/>
</dbReference>
<dbReference type="InterPro" id="IPR020019">
    <property type="entry name" value="AcTrfase_PglD-like"/>
</dbReference>
<dbReference type="Pfam" id="PF00132">
    <property type="entry name" value="Hexapep"/>
    <property type="match status" value="1"/>
</dbReference>
<feature type="domain" description="PglD N-terminal" evidence="4">
    <location>
        <begin position="4"/>
        <end position="81"/>
    </location>
</feature>
<accession>A0A6J4J8T3</accession>
<protein>
    <recommendedName>
        <fullName evidence="4">PglD N-terminal domain-containing protein</fullName>
    </recommendedName>
</protein>
<dbReference type="InterPro" id="IPR011004">
    <property type="entry name" value="Trimer_LpxA-like_sf"/>
</dbReference>
<feature type="active site" description="Proton acceptor" evidence="2">
    <location>
        <position position="137"/>
    </location>
</feature>
<dbReference type="EMBL" id="CADCTD010000148">
    <property type="protein sequence ID" value="CAA9272108.1"/>
    <property type="molecule type" value="Genomic_DNA"/>
</dbReference>
<comment type="similarity">
    <text evidence="1">Belongs to the transferase hexapeptide repeat family.</text>
</comment>
<reference evidence="5" key="1">
    <citation type="submission" date="2020-02" db="EMBL/GenBank/DDBJ databases">
        <authorList>
            <person name="Meier V. D."/>
        </authorList>
    </citation>
    <scope>NUCLEOTIDE SEQUENCE</scope>
    <source>
        <strain evidence="5">AVDCRST_MAG27</strain>
    </source>
</reference>
<organism evidence="5">
    <name type="scientific">uncultured Craurococcus sp</name>
    <dbReference type="NCBI Taxonomy" id="1135998"/>
    <lineage>
        <taxon>Bacteria</taxon>
        <taxon>Pseudomonadati</taxon>
        <taxon>Pseudomonadota</taxon>
        <taxon>Alphaproteobacteria</taxon>
        <taxon>Acetobacterales</taxon>
        <taxon>Acetobacteraceae</taxon>
        <taxon>Craurococcus</taxon>
        <taxon>environmental samples</taxon>
    </lineage>
</organism>
<dbReference type="AlphaFoldDB" id="A0A6J4J8T3"/>
<dbReference type="InterPro" id="IPR041561">
    <property type="entry name" value="PglD_N"/>
</dbReference>
<dbReference type="InterPro" id="IPR050179">
    <property type="entry name" value="Trans_hexapeptide_repeat"/>
</dbReference>
<dbReference type="InterPro" id="IPR001451">
    <property type="entry name" value="Hexapep"/>
</dbReference>
<name>A0A6J4J8T3_9PROT</name>
<dbReference type="Pfam" id="PF17836">
    <property type="entry name" value="PglD_N"/>
    <property type="match status" value="1"/>
</dbReference>
<evidence type="ECO:0000256" key="3">
    <source>
        <dbReference type="PIRSR" id="PIRSR620019-2"/>
    </source>
</evidence>
<gene>
    <name evidence="5" type="ORF">AVDCRST_MAG27-3113</name>
</gene>
<dbReference type="PANTHER" id="PTHR43300">
    <property type="entry name" value="ACETYLTRANSFERASE"/>
    <property type="match status" value="1"/>
</dbReference>
<dbReference type="NCBIfam" id="TIGR03570">
    <property type="entry name" value="NeuD_NnaD"/>
    <property type="match status" value="1"/>
</dbReference>
<dbReference type="PANTHER" id="PTHR43300:SF7">
    <property type="entry name" value="UDP-N-ACETYLBACILLOSAMINE N-ACETYLTRANSFERASE"/>
    <property type="match status" value="1"/>
</dbReference>
<evidence type="ECO:0000256" key="1">
    <source>
        <dbReference type="ARBA" id="ARBA00007274"/>
    </source>
</evidence>
<feature type="binding site" evidence="3">
    <location>
        <position position="146"/>
    </location>
    <ligand>
        <name>acetyl-CoA</name>
        <dbReference type="ChEBI" id="CHEBI:57288"/>
    </ligand>
</feature>
<sequence>MRGKLVILGAGGHGRALVELARDLPGIELAGLIDAAPRAREMLGLPILGDEGALPGLLAAGTRLACVAIGDAAARLAAAARLEAMGFTLPPLVHPSAIIARSARIGPGAVVLPRAVLGALAEVGRLAIVNTGAILEHDTAVGEAAHIGPGAVLAGGVRVGARSLVGAGAACRPYAVIGADAVIGTGAAVIADIPDGAEVGGVPARPLA</sequence>
<feature type="site" description="Increases basicity of active site His" evidence="2">
    <location>
        <position position="138"/>
    </location>
</feature>
<dbReference type="Gene3D" id="3.40.50.20">
    <property type="match status" value="1"/>
</dbReference>
<feature type="binding site" evidence="3">
    <location>
        <position position="70"/>
    </location>
    <ligand>
        <name>substrate</name>
    </ligand>
</feature>
<evidence type="ECO:0000313" key="5">
    <source>
        <dbReference type="EMBL" id="CAA9272108.1"/>
    </source>
</evidence>
<dbReference type="SUPFAM" id="SSF51161">
    <property type="entry name" value="Trimeric LpxA-like enzymes"/>
    <property type="match status" value="1"/>
</dbReference>
<proteinExistence type="inferred from homology"/>
<evidence type="ECO:0000256" key="2">
    <source>
        <dbReference type="PIRSR" id="PIRSR620019-1"/>
    </source>
</evidence>
<dbReference type="Gene3D" id="2.160.10.10">
    <property type="entry name" value="Hexapeptide repeat proteins"/>
    <property type="match status" value="1"/>
</dbReference>
<evidence type="ECO:0000259" key="4">
    <source>
        <dbReference type="Pfam" id="PF17836"/>
    </source>
</evidence>